<dbReference type="EMBL" id="GEZM01060077">
    <property type="protein sequence ID" value="JAV71295.1"/>
    <property type="molecule type" value="Transcribed_RNA"/>
</dbReference>
<protein>
    <submittedName>
        <fullName evidence="1">Uncharacterized protein</fullName>
    </submittedName>
</protein>
<dbReference type="AlphaFoldDB" id="A0A1Y1LG23"/>
<dbReference type="EMBL" id="GEZM01060076">
    <property type="protein sequence ID" value="JAV71300.1"/>
    <property type="molecule type" value="Transcribed_RNA"/>
</dbReference>
<accession>A0A1Y1LG23</accession>
<reference evidence="1" key="1">
    <citation type="journal article" date="2016" name="Sci. Rep.">
        <title>Molecular characterization of firefly nuptial gifts: a multi-omics approach sheds light on postcopulatory sexual selection.</title>
        <authorList>
            <person name="Al-Wathiqui N."/>
            <person name="Fallon T.R."/>
            <person name="South A."/>
            <person name="Weng J.K."/>
            <person name="Lewis S.M."/>
        </authorList>
    </citation>
    <scope>NUCLEOTIDE SEQUENCE</scope>
</reference>
<organism evidence="1">
    <name type="scientific">Photinus pyralis</name>
    <name type="common">Common eastern firefly</name>
    <name type="synonym">Lampyris pyralis</name>
    <dbReference type="NCBI Taxonomy" id="7054"/>
    <lineage>
        <taxon>Eukaryota</taxon>
        <taxon>Metazoa</taxon>
        <taxon>Ecdysozoa</taxon>
        <taxon>Arthropoda</taxon>
        <taxon>Hexapoda</taxon>
        <taxon>Insecta</taxon>
        <taxon>Pterygota</taxon>
        <taxon>Neoptera</taxon>
        <taxon>Endopterygota</taxon>
        <taxon>Coleoptera</taxon>
        <taxon>Polyphaga</taxon>
        <taxon>Elateriformia</taxon>
        <taxon>Elateroidea</taxon>
        <taxon>Lampyridae</taxon>
        <taxon>Lampyrinae</taxon>
        <taxon>Photinus</taxon>
    </lineage>
</organism>
<proteinExistence type="predicted"/>
<evidence type="ECO:0000313" key="1">
    <source>
        <dbReference type="EMBL" id="JAV71300.1"/>
    </source>
</evidence>
<name>A0A1Y1LG23_PHOPY</name>
<dbReference type="EMBL" id="GEZM01060078">
    <property type="protein sequence ID" value="JAV71292.1"/>
    <property type="molecule type" value="Transcribed_RNA"/>
</dbReference>
<sequence length="121" mass="13733">MTDEMEAYGPGSRIVEFVSGGRKNYAYKVFSTDKNKYITVCKAKGITLANSQIINFDSLKELVLNNAEPLYAHTDRKIDRTATHDVVSKSESKIYQVQYNKRRRLDGCYDTLSYGYAARAS</sequence>